<reference evidence="4 5" key="1">
    <citation type="journal article" date="2019" name="Nat. Ecol. Evol.">
        <title>Megaphylogeny resolves global patterns of mushroom evolution.</title>
        <authorList>
            <person name="Varga T."/>
            <person name="Krizsan K."/>
            <person name="Foldi C."/>
            <person name="Dima B."/>
            <person name="Sanchez-Garcia M."/>
            <person name="Sanchez-Ramirez S."/>
            <person name="Szollosi G.J."/>
            <person name="Szarkandi J.G."/>
            <person name="Papp V."/>
            <person name="Albert L."/>
            <person name="Andreopoulos W."/>
            <person name="Angelini C."/>
            <person name="Antonin V."/>
            <person name="Barry K.W."/>
            <person name="Bougher N.L."/>
            <person name="Buchanan P."/>
            <person name="Buyck B."/>
            <person name="Bense V."/>
            <person name="Catcheside P."/>
            <person name="Chovatia M."/>
            <person name="Cooper J."/>
            <person name="Damon W."/>
            <person name="Desjardin D."/>
            <person name="Finy P."/>
            <person name="Geml J."/>
            <person name="Haridas S."/>
            <person name="Hughes K."/>
            <person name="Justo A."/>
            <person name="Karasinski D."/>
            <person name="Kautmanova I."/>
            <person name="Kiss B."/>
            <person name="Kocsube S."/>
            <person name="Kotiranta H."/>
            <person name="LaButti K.M."/>
            <person name="Lechner B.E."/>
            <person name="Liimatainen K."/>
            <person name="Lipzen A."/>
            <person name="Lukacs Z."/>
            <person name="Mihaltcheva S."/>
            <person name="Morgado L.N."/>
            <person name="Niskanen T."/>
            <person name="Noordeloos M.E."/>
            <person name="Ohm R.A."/>
            <person name="Ortiz-Santana B."/>
            <person name="Ovrebo C."/>
            <person name="Racz N."/>
            <person name="Riley R."/>
            <person name="Savchenko A."/>
            <person name="Shiryaev A."/>
            <person name="Soop K."/>
            <person name="Spirin V."/>
            <person name="Szebenyi C."/>
            <person name="Tomsovsky M."/>
            <person name="Tulloss R.E."/>
            <person name="Uehling J."/>
            <person name="Grigoriev I.V."/>
            <person name="Vagvolgyi C."/>
            <person name="Papp T."/>
            <person name="Martin F.M."/>
            <person name="Miettinen O."/>
            <person name="Hibbett D.S."/>
            <person name="Nagy L.G."/>
        </authorList>
    </citation>
    <scope>NUCLEOTIDE SEQUENCE [LARGE SCALE GENOMIC DNA]</scope>
    <source>
        <strain evidence="4 5">FP101781</strain>
    </source>
</reference>
<sequence>MLDAPLKARLGDSQWTMKTPLGEGILRRASRLLCDNDANNPRHCMACKYDGLQKALLSASFRRQRAARSVLYSYNSCRACFGSLSMSDSGASSCDRLTVVSEEGSCDEALPPRPSVDADKLWAGSLIKGIGLDHLNGFGDDEELAIAATVDKDDARFRPPASSTDEDFDLNSTEDGNQEEATANRGTLLAHDEEIKPSAPEGSIESDSDRGKDYIPPARSTRLPNKRRRHSSSELVAPSWSEASLPPTEKSGPGGKLEPAKEGRKGSTKGSATFSGRVQKRLRRSSLPPNPRGQSNPHYNPLSREEHKTGLQTILDAFSLTYDDIRLDNEVYHCPLEGCAHTAGGYGDLVRHLQSKRHATYIYLCLDERCLQEFSREDSLKRHHKSNRGTQHRKAHQERVVLGFHDRVRKELVGTVKKRIGETLL</sequence>
<organism evidence="4 5">
    <name type="scientific">Coprinellus micaceus</name>
    <name type="common">Glistening ink-cap mushroom</name>
    <name type="synonym">Coprinus micaceus</name>
    <dbReference type="NCBI Taxonomy" id="71717"/>
    <lineage>
        <taxon>Eukaryota</taxon>
        <taxon>Fungi</taxon>
        <taxon>Dikarya</taxon>
        <taxon>Basidiomycota</taxon>
        <taxon>Agaricomycotina</taxon>
        <taxon>Agaricomycetes</taxon>
        <taxon>Agaricomycetidae</taxon>
        <taxon>Agaricales</taxon>
        <taxon>Agaricineae</taxon>
        <taxon>Psathyrellaceae</taxon>
        <taxon>Coprinellus</taxon>
    </lineage>
</organism>
<evidence type="ECO:0000256" key="1">
    <source>
        <dbReference type="PROSITE-ProRule" id="PRU00042"/>
    </source>
</evidence>
<protein>
    <recommendedName>
        <fullName evidence="3">C2H2-type domain-containing protein</fullName>
    </recommendedName>
</protein>
<evidence type="ECO:0000259" key="3">
    <source>
        <dbReference type="PROSITE" id="PS50157"/>
    </source>
</evidence>
<keyword evidence="1" id="KW-0479">Metal-binding</keyword>
<feature type="region of interest" description="Disordered" evidence="2">
    <location>
        <begin position="155"/>
        <end position="305"/>
    </location>
</feature>
<dbReference type="EMBL" id="QPFP01000043">
    <property type="protein sequence ID" value="TEB27107.1"/>
    <property type="molecule type" value="Genomic_DNA"/>
</dbReference>
<gene>
    <name evidence="4" type="ORF">FA13DRAFT_977691</name>
</gene>
<dbReference type="InterPro" id="IPR013087">
    <property type="entry name" value="Znf_C2H2_type"/>
</dbReference>
<keyword evidence="1" id="KW-0862">Zinc</keyword>
<dbReference type="Proteomes" id="UP000298030">
    <property type="component" value="Unassembled WGS sequence"/>
</dbReference>
<keyword evidence="1" id="KW-0863">Zinc-finger</keyword>
<evidence type="ECO:0000313" key="5">
    <source>
        <dbReference type="Proteomes" id="UP000298030"/>
    </source>
</evidence>
<name>A0A4Y7SZ15_COPMI</name>
<feature type="domain" description="C2H2-type" evidence="3">
    <location>
        <begin position="363"/>
        <end position="392"/>
    </location>
</feature>
<comment type="caution">
    <text evidence="4">The sequence shown here is derived from an EMBL/GenBank/DDBJ whole genome shotgun (WGS) entry which is preliminary data.</text>
</comment>
<dbReference type="GO" id="GO:0008270">
    <property type="term" value="F:zinc ion binding"/>
    <property type="evidence" value="ECO:0007669"/>
    <property type="project" value="UniProtKB-KW"/>
</dbReference>
<dbReference type="PROSITE" id="PS50157">
    <property type="entry name" value="ZINC_FINGER_C2H2_2"/>
    <property type="match status" value="1"/>
</dbReference>
<proteinExistence type="predicted"/>
<feature type="compositionally biased region" description="Polar residues" evidence="2">
    <location>
        <begin position="170"/>
        <end position="185"/>
    </location>
</feature>
<dbReference type="OrthoDB" id="10671585at2759"/>
<keyword evidence="5" id="KW-1185">Reference proteome</keyword>
<accession>A0A4Y7SZ15</accession>
<evidence type="ECO:0000313" key="4">
    <source>
        <dbReference type="EMBL" id="TEB27107.1"/>
    </source>
</evidence>
<evidence type="ECO:0000256" key="2">
    <source>
        <dbReference type="SAM" id="MobiDB-lite"/>
    </source>
</evidence>
<dbReference type="AlphaFoldDB" id="A0A4Y7SZ15"/>